<dbReference type="GO" id="GO:0000035">
    <property type="term" value="F:acyl binding"/>
    <property type="evidence" value="ECO:0007669"/>
    <property type="project" value="TreeGrafter"/>
</dbReference>
<keyword evidence="2 7" id="KW-0444">Lipid biosynthesis</keyword>
<comment type="PTM">
    <text evidence="7">4'-phosphopantetheine is transferred from CoA to a specific serine of apo-ACP by AcpS. This modification is essential for activity because fatty acids are bound in thioester linkage to the sulfhydryl of the prosthetic group.</text>
</comment>
<proteinExistence type="inferred from homology"/>
<accession>A0AAW6UC79</accession>
<dbReference type="GO" id="GO:0005829">
    <property type="term" value="C:cytosol"/>
    <property type="evidence" value="ECO:0007669"/>
    <property type="project" value="TreeGrafter"/>
</dbReference>
<dbReference type="Pfam" id="PF00550">
    <property type="entry name" value="PP-binding"/>
    <property type="match status" value="1"/>
</dbReference>
<reference evidence="11" key="1">
    <citation type="submission" date="2023-05" db="EMBL/GenBank/DDBJ databases">
        <title>Mariniplasma microaerophilum sp. nov., a novel anaerobic mollicute isolated from terrestrial mud volcano, Taman Peninsula, Russia.</title>
        <authorList>
            <person name="Khomyakova M.A."/>
            <person name="Merkel A.Y."/>
            <person name="Slobodkin A.I."/>
        </authorList>
    </citation>
    <scope>NUCLEOTIDE SEQUENCE</scope>
    <source>
        <strain evidence="11">M4Ah</strain>
    </source>
</reference>
<dbReference type="NCBIfam" id="TIGR00517">
    <property type="entry name" value="acyl_carrier"/>
    <property type="match status" value="1"/>
</dbReference>
<dbReference type="Gene3D" id="1.10.1200.10">
    <property type="entry name" value="ACP-like"/>
    <property type="match status" value="1"/>
</dbReference>
<dbReference type="InterPro" id="IPR036736">
    <property type="entry name" value="ACP-like_sf"/>
</dbReference>
<evidence type="ECO:0000313" key="12">
    <source>
        <dbReference type="Proteomes" id="UP001431532"/>
    </source>
</evidence>
<dbReference type="GO" id="GO:0000036">
    <property type="term" value="F:acyl carrier activity"/>
    <property type="evidence" value="ECO:0007669"/>
    <property type="project" value="UniProtKB-UniRule"/>
</dbReference>
<dbReference type="NCBIfam" id="NF002150">
    <property type="entry name" value="PRK00982.1-4"/>
    <property type="match status" value="1"/>
</dbReference>
<feature type="modified residue" description="O-(pantetheine 4'-phosphoryl)serine" evidence="7">
    <location>
        <position position="35"/>
    </location>
</feature>
<evidence type="ECO:0000256" key="3">
    <source>
        <dbReference type="ARBA" id="ARBA00022553"/>
    </source>
</evidence>
<dbReference type="PANTHER" id="PTHR20863">
    <property type="entry name" value="ACYL CARRIER PROTEIN"/>
    <property type="match status" value="1"/>
</dbReference>
<evidence type="ECO:0000256" key="5">
    <source>
        <dbReference type="ARBA" id="ARBA00023098"/>
    </source>
</evidence>
<sequence>MIFERIKEMIMEELNVPEEKITMQARLAEDLGADSIDAVELIMNIEDEFSVQVSDEEAQNIKTVGDLVNYIEALN</sequence>
<keyword evidence="7" id="KW-0963">Cytoplasm</keyword>
<evidence type="ECO:0000256" key="2">
    <source>
        <dbReference type="ARBA" id="ARBA00022516"/>
    </source>
</evidence>
<dbReference type="InterPro" id="IPR003231">
    <property type="entry name" value="ACP"/>
</dbReference>
<dbReference type="EMBL" id="JASCXW010000054">
    <property type="protein sequence ID" value="MDI6453753.1"/>
    <property type="molecule type" value="Genomic_DNA"/>
</dbReference>
<dbReference type="PROSITE" id="PS00012">
    <property type="entry name" value="PHOSPHOPANTETHEINE"/>
    <property type="match status" value="1"/>
</dbReference>
<evidence type="ECO:0000256" key="9">
    <source>
        <dbReference type="RuleBase" id="RU003545"/>
    </source>
</evidence>
<comment type="caution">
    <text evidence="11">The sequence shown here is derived from an EMBL/GenBank/DDBJ whole genome shotgun (WGS) entry which is preliminary data.</text>
</comment>
<gene>
    <name evidence="7 11" type="primary">acpP</name>
    <name evidence="11" type="ORF">QJ521_09265</name>
</gene>
<evidence type="ECO:0000256" key="8">
    <source>
        <dbReference type="NCBIfam" id="TIGR00517"/>
    </source>
</evidence>
<dbReference type="NCBIfam" id="NF002148">
    <property type="entry name" value="PRK00982.1-2"/>
    <property type="match status" value="1"/>
</dbReference>
<keyword evidence="3 7" id="KW-0597">Phosphoprotein</keyword>
<comment type="similarity">
    <text evidence="7">Belongs to the acyl carrier protein (ACP) family.</text>
</comment>
<comment type="PTM">
    <text evidence="9">4'-phosphopantetheine is transferred from CoA to a specific serine of apo-ACP by acpS.</text>
</comment>
<keyword evidence="12" id="KW-1185">Reference proteome</keyword>
<comment type="subcellular location">
    <subcellularLocation>
        <location evidence="7">Cytoplasm</location>
    </subcellularLocation>
</comment>
<comment type="pathway">
    <text evidence="7 9">Lipid metabolism; fatty acid biosynthesis.</text>
</comment>
<organism evidence="11 12">
    <name type="scientific">Peloplasma aerotolerans</name>
    <dbReference type="NCBI Taxonomy" id="3044389"/>
    <lineage>
        <taxon>Bacteria</taxon>
        <taxon>Bacillati</taxon>
        <taxon>Mycoplasmatota</taxon>
        <taxon>Mollicutes</taxon>
        <taxon>Acholeplasmatales</taxon>
        <taxon>Acholeplasmataceae</taxon>
        <taxon>Peloplasma</taxon>
    </lineage>
</organism>
<keyword evidence="1 7" id="KW-0596">Phosphopantetheine</keyword>
<dbReference type="GO" id="GO:0016020">
    <property type="term" value="C:membrane"/>
    <property type="evidence" value="ECO:0007669"/>
    <property type="project" value="GOC"/>
</dbReference>
<evidence type="ECO:0000313" key="11">
    <source>
        <dbReference type="EMBL" id="MDI6453753.1"/>
    </source>
</evidence>
<dbReference type="InterPro" id="IPR009081">
    <property type="entry name" value="PP-bd_ACP"/>
</dbReference>
<dbReference type="PANTHER" id="PTHR20863:SF76">
    <property type="entry name" value="CARRIER DOMAIN-CONTAINING PROTEIN"/>
    <property type="match status" value="1"/>
</dbReference>
<keyword evidence="4 7" id="KW-0276">Fatty acid metabolism</keyword>
<dbReference type="PROSITE" id="PS50075">
    <property type="entry name" value="CARRIER"/>
    <property type="match status" value="1"/>
</dbReference>
<dbReference type="HAMAP" id="MF_01217">
    <property type="entry name" value="Acyl_carrier"/>
    <property type="match status" value="1"/>
</dbReference>
<dbReference type="AlphaFoldDB" id="A0AAW6UC79"/>
<comment type="function">
    <text evidence="7 9">Carrier of the growing fatty acid chain in fatty acid biosynthesis.</text>
</comment>
<dbReference type="RefSeq" id="WP_282840204.1">
    <property type="nucleotide sequence ID" value="NZ_JASCXW010000054.1"/>
</dbReference>
<evidence type="ECO:0000259" key="10">
    <source>
        <dbReference type="PROSITE" id="PS50075"/>
    </source>
</evidence>
<evidence type="ECO:0000256" key="4">
    <source>
        <dbReference type="ARBA" id="ARBA00022832"/>
    </source>
</evidence>
<keyword evidence="6 7" id="KW-0275">Fatty acid biosynthesis</keyword>
<feature type="domain" description="Carrier" evidence="10">
    <location>
        <begin position="1"/>
        <end position="75"/>
    </location>
</feature>
<name>A0AAW6UC79_9MOLU</name>
<dbReference type="GO" id="GO:0009245">
    <property type="term" value="P:lipid A biosynthetic process"/>
    <property type="evidence" value="ECO:0007669"/>
    <property type="project" value="TreeGrafter"/>
</dbReference>
<dbReference type="InterPro" id="IPR006162">
    <property type="entry name" value="Ppantetheine_attach_site"/>
</dbReference>
<evidence type="ECO:0000256" key="6">
    <source>
        <dbReference type="ARBA" id="ARBA00023160"/>
    </source>
</evidence>
<evidence type="ECO:0000256" key="7">
    <source>
        <dbReference type="HAMAP-Rule" id="MF_01217"/>
    </source>
</evidence>
<protein>
    <recommendedName>
        <fullName evidence="7 8">Acyl carrier protein</fullName>
        <shortName evidence="7">ACP</shortName>
    </recommendedName>
</protein>
<dbReference type="SUPFAM" id="SSF47336">
    <property type="entry name" value="ACP-like"/>
    <property type="match status" value="1"/>
</dbReference>
<evidence type="ECO:0000256" key="1">
    <source>
        <dbReference type="ARBA" id="ARBA00022450"/>
    </source>
</evidence>
<dbReference type="Proteomes" id="UP001431532">
    <property type="component" value="Unassembled WGS sequence"/>
</dbReference>
<keyword evidence="5 7" id="KW-0443">Lipid metabolism</keyword>